<keyword evidence="3" id="KW-1185">Reference proteome</keyword>
<dbReference type="Gene3D" id="2.20.110.10">
    <property type="entry name" value="Histone H3 K4-specific methyltransferase SET7/9 N-terminal domain"/>
    <property type="match status" value="1"/>
</dbReference>
<dbReference type="Proteomes" id="UP001501469">
    <property type="component" value="Unassembled WGS sequence"/>
</dbReference>
<keyword evidence="1" id="KW-0732">Signal</keyword>
<evidence type="ECO:0000256" key="1">
    <source>
        <dbReference type="SAM" id="SignalP"/>
    </source>
</evidence>
<sequence>MRRRLQLLKGLCCGIVGVALLPYASCAQAPGKTLTTYYDSARTQRRTVYQVQLRGPRPDTVAHGFFRRFWRDGSISEIGHFTEGAADSTWTRYYPVSAGQEPAVSRRLPMKAGQPDGAFTVWHPNGRVAQRGTFRQGQLVDSVVTTSKTGRPRLLARFDSSRTSGLRGTFRQWDGRFTSDFLAVMYYWGDGTSSNNTYPRRDSARYWLGQLNTGRLVGAYTEYDPDGEPRVRLSYTPQGQYRLATLYYPAVWLRNEQGRDQQLPLDSVVHSRPMFEWQAVGQHPYLLQHYWSFSSGLTDDIAQVQLFQMVPYKLPNKRGGHTYVGDLVGILDRPLAPAPLPAQLVAAFMRPVPAQPGLVCSGLATQYLLHKRPPLPEVAVAGGSVLRRYPSLRSYQPPLGLQKLSSPGRWRLGEADTTGIMHRPARRRETALPNRNRVVETPFSTRVYSPKGQLVELTLWRFGGRKLERRYYDNGQPESVTRKGWLASYSRGWNEAGKPISNDLNRLLGIRMVRVRRQVTRNGKVKVRTRIQPRFHKPRGNIHFR</sequence>
<evidence type="ECO:0000313" key="2">
    <source>
        <dbReference type="EMBL" id="GAA4039868.1"/>
    </source>
</evidence>
<accession>A0ABP7UBT1</accession>
<protein>
    <recommendedName>
        <fullName evidence="4">Toxin-antitoxin system YwqK family antitoxin</fullName>
    </recommendedName>
</protein>
<dbReference type="SUPFAM" id="SSF82185">
    <property type="entry name" value="Histone H3 K4-specific methyltransferase SET7/9 N-terminal domain"/>
    <property type="match status" value="1"/>
</dbReference>
<organism evidence="2 3">
    <name type="scientific">Hymenobacter glaciei</name>
    <dbReference type="NCBI Taxonomy" id="877209"/>
    <lineage>
        <taxon>Bacteria</taxon>
        <taxon>Pseudomonadati</taxon>
        <taxon>Bacteroidota</taxon>
        <taxon>Cytophagia</taxon>
        <taxon>Cytophagales</taxon>
        <taxon>Hymenobacteraceae</taxon>
        <taxon>Hymenobacter</taxon>
    </lineage>
</organism>
<proteinExistence type="predicted"/>
<feature type="chain" id="PRO_5046688947" description="Toxin-antitoxin system YwqK family antitoxin" evidence="1">
    <location>
        <begin position="30"/>
        <end position="545"/>
    </location>
</feature>
<evidence type="ECO:0008006" key="4">
    <source>
        <dbReference type="Google" id="ProtNLM"/>
    </source>
</evidence>
<feature type="signal peptide" evidence="1">
    <location>
        <begin position="1"/>
        <end position="29"/>
    </location>
</feature>
<name>A0ABP7UBT1_9BACT</name>
<dbReference type="RefSeq" id="WP_345055424.1">
    <property type="nucleotide sequence ID" value="NZ_BAABDK010000021.1"/>
</dbReference>
<dbReference type="EMBL" id="BAABDK010000021">
    <property type="protein sequence ID" value="GAA4039868.1"/>
    <property type="molecule type" value="Genomic_DNA"/>
</dbReference>
<evidence type="ECO:0000313" key="3">
    <source>
        <dbReference type="Proteomes" id="UP001501469"/>
    </source>
</evidence>
<reference evidence="3" key="1">
    <citation type="journal article" date="2019" name="Int. J. Syst. Evol. Microbiol.">
        <title>The Global Catalogue of Microorganisms (GCM) 10K type strain sequencing project: providing services to taxonomists for standard genome sequencing and annotation.</title>
        <authorList>
            <consortium name="The Broad Institute Genomics Platform"/>
            <consortium name="The Broad Institute Genome Sequencing Center for Infectious Disease"/>
            <person name="Wu L."/>
            <person name="Ma J."/>
        </authorList>
    </citation>
    <scope>NUCLEOTIDE SEQUENCE [LARGE SCALE GENOMIC DNA]</scope>
    <source>
        <strain evidence="3">JCM 17225</strain>
    </source>
</reference>
<gene>
    <name evidence="2" type="ORF">GCM10022409_27100</name>
</gene>
<comment type="caution">
    <text evidence="2">The sequence shown here is derived from an EMBL/GenBank/DDBJ whole genome shotgun (WGS) entry which is preliminary data.</text>
</comment>